<feature type="region of interest" description="Disordered" evidence="1">
    <location>
        <begin position="292"/>
        <end position="312"/>
    </location>
</feature>
<evidence type="ECO:0000313" key="3">
    <source>
        <dbReference type="Proteomes" id="UP000824890"/>
    </source>
</evidence>
<dbReference type="Proteomes" id="UP000824890">
    <property type="component" value="Unassembled WGS sequence"/>
</dbReference>
<dbReference type="EMBL" id="JAGKQM010000018">
    <property type="protein sequence ID" value="KAH0863890.1"/>
    <property type="molecule type" value="Genomic_DNA"/>
</dbReference>
<name>A0ABQ7Y6T9_BRANA</name>
<sequence length="456" mass="52006">FECKVGFDNRDVVKVKIQYEDLYRHCFTCKRISHEEGTCPKLTDGHKERTRVARIEQMEAEERANRETFSAPPTYQIGLAMQGLPRDTEGQRDLPLGRYLKHSMEENPQLDSVTPTQYQRANDRYHPYQHSSGVGSRDKTRDTTSSSEWRRKNLSNNFERNEELSRKKPSRSRVSSDSQRSISEHLRPPSYRGNFEGRKTRSPPKYQTEWRPVSNPRNGGNRMGNSNSKDQEDRDRTSTRRSSDQVSGRDGGISTEARLQILQRNAEKQLDHQQDKNQGETSVLAELAKVNDPFSNDNNTQGETPEGNILNDMDKEMTPIKETEGEQALANPIDDLTEGEMDAAMLENDDLLDEDFELGTEEADDALEEGQIEALPTRIEVEQKNEKKVVKGSKDDKEIRGALVYTNQTRKRGARSPDIKGTTASKKLATRGRMSPKSKQMKPARDMVMAPRQSKK</sequence>
<evidence type="ECO:0000313" key="2">
    <source>
        <dbReference type="EMBL" id="KAH0863890.1"/>
    </source>
</evidence>
<feature type="region of interest" description="Disordered" evidence="1">
    <location>
        <begin position="406"/>
        <end position="456"/>
    </location>
</feature>
<evidence type="ECO:0008006" key="4">
    <source>
        <dbReference type="Google" id="ProtNLM"/>
    </source>
</evidence>
<feature type="compositionally biased region" description="Low complexity" evidence="1">
    <location>
        <begin position="172"/>
        <end position="181"/>
    </location>
</feature>
<feature type="region of interest" description="Disordered" evidence="1">
    <location>
        <begin position="126"/>
        <end position="255"/>
    </location>
</feature>
<accession>A0ABQ7Y6T9</accession>
<feature type="compositionally biased region" description="Low complexity" evidence="1">
    <location>
        <begin position="214"/>
        <end position="228"/>
    </location>
</feature>
<feature type="non-terminal residue" evidence="2">
    <location>
        <position position="1"/>
    </location>
</feature>
<keyword evidence="3" id="KW-1185">Reference proteome</keyword>
<evidence type="ECO:0000256" key="1">
    <source>
        <dbReference type="SAM" id="MobiDB-lite"/>
    </source>
</evidence>
<feature type="non-terminal residue" evidence="2">
    <location>
        <position position="456"/>
    </location>
</feature>
<feature type="compositionally biased region" description="Basic residues" evidence="1">
    <location>
        <begin position="428"/>
        <end position="442"/>
    </location>
</feature>
<comment type="caution">
    <text evidence="2">The sequence shown here is derived from an EMBL/GenBank/DDBJ whole genome shotgun (WGS) entry which is preliminary data.</text>
</comment>
<feature type="compositionally biased region" description="Basic and acidic residues" evidence="1">
    <location>
        <begin position="229"/>
        <end position="243"/>
    </location>
</feature>
<protein>
    <recommendedName>
        <fullName evidence="4">Zinc knuckle CX2CX4HX4C domain-containing protein</fullName>
    </recommendedName>
</protein>
<proteinExistence type="predicted"/>
<reference evidence="2 3" key="1">
    <citation type="submission" date="2021-05" db="EMBL/GenBank/DDBJ databases">
        <title>Genome Assembly of Synthetic Allotetraploid Brassica napus Reveals Homoeologous Exchanges between Subgenomes.</title>
        <authorList>
            <person name="Davis J.T."/>
        </authorList>
    </citation>
    <scope>NUCLEOTIDE SEQUENCE [LARGE SCALE GENOMIC DNA]</scope>
    <source>
        <strain evidence="3">cv. Da-Ae</strain>
        <tissue evidence="2">Seedling</tissue>
    </source>
</reference>
<feature type="compositionally biased region" description="Polar residues" evidence="1">
    <location>
        <begin position="293"/>
        <end position="303"/>
    </location>
</feature>
<organism evidence="2 3">
    <name type="scientific">Brassica napus</name>
    <name type="common">Rape</name>
    <dbReference type="NCBI Taxonomy" id="3708"/>
    <lineage>
        <taxon>Eukaryota</taxon>
        <taxon>Viridiplantae</taxon>
        <taxon>Streptophyta</taxon>
        <taxon>Embryophyta</taxon>
        <taxon>Tracheophyta</taxon>
        <taxon>Spermatophyta</taxon>
        <taxon>Magnoliopsida</taxon>
        <taxon>eudicotyledons</taxon>
        <taxon>Gunneridae</taxon>
        <taxon>Pentapetalae</taxon>
        <taxon>rosids</taxon>
        <taxon>malvids</taxon>
        <taxon>Brassicales</taxon>
        <taxon>Brassicaceae</taxon>
        <taxon>Brassiceae</taxon>
        <taxon>Brassica</taxon>
    </lineage>
</organism>
<gene>
    <name evidence="2" type="ORF">HID58_081101</name>
</gene>